<reference evidence="1 2" key="1">
    <citation type="submission" date="2021-06" db="EMBL/GenBank/DDBJ databases">
        <title>Caerostris extrusa draft genome.</title>
        <authorList>
            <person name="Kono N."/>
            <person name="Arakawa K."/>
        </authorList>
    </citation>
    <scope>NUCLEOTIDE SEQUENCE [LARGE SCALE GENOMIC DNA]</scope>
</reference>
<dbReference type="AlphaFoldDB" id="A0AAV4U7R5"/>
<gene>
    <name evidence="1" type="ORF">CEXT_329201</name>
</gene>
<organism evidence="1 2">
    <name type="scientific">Caerostris extrusa</name>
    <name type="common">Bark spider</name>
    <name type="synonym">Caerostris bankana</name>
    <dbReference type="NCBI Taxonomy" id="172846"/>
    <lineage>
        <taxon>Eukaryota</taxon>
        <taxon>Metazoa</taxon>
        <taxon>Ecdysozoa</taxon>
        <taxon>Arthropoda</taxon>
        <taxon>Chelicerata</taxon>
        <taxon>Arachnida</taxon>
        <taxon>Araneae</taxon>
        <taxon>Araneomorphae</taxon>
        <taxon>Entelegynae</taxon>
        <taxon>Araneoidea</taxon>
        <taxon>Araneidae</taxon>
        <taxon>Caerostris</taxon>
    </lineage>
</organism>
<evidence type="ECO:0000313" key="1">
    <source>
        <dbReference type="EMBL" id="GIY53843.1"/>
    </source>
</evidence>
<protein>
    <submittedName>
        <fullName evidence="1">Uncharacterized protein</fullName>
    </submittedName>
</protein>
<evidence type="ECO:0000313" key="2">
    <source>
        <dbReference type="Proteomes" id="UP001054945"/>
    </source>
</evidence>
<accession>A0AAV4U7R5</accession>
<name>A0AAV4U7R5_CAEEX</name>
<dbReference type="Proteomes" id="UP001054945">
    <property type="component" value="Unassembled WGS sequence"/>
</dbReference>
<keyword evidence="2" id="KW-1185">Reference proteome</keyword>
<proteinExistence type="predicted"/>
<sequence length="66" mass="7919">MWDIIIIMIKGPWHPAHSFGRNYRTLFLVGQMDHPHFVQDYRTTKIDGQMQHGRLYNGLLLLLLQW</sequence>
<dbReference type="EMBL" id="BPLR01012415">
    <property type="protein sequence ID" value="GIY53843.1"/>
    <property type="molecule type" value="Genomic_DNA"/>
</dbReference>
<comment type="caution">
    <text evidence="1">The sequence shown here is derived from an EMBL/GenBank/DDBJ whole genome shotgun (WGS) entry which is preliminary data.</text>
</comment>